<evidence type="ECO:0000256" key="5">
    <source>
        <dbReference type="ARBA" id="ARBA00022670"/>
    </source>
</evidence>
<evidence type="ECO:0000256" key="4">
    <source>
        <dbReference type="ARBA" id="ARBA00022490"/>
    </source>
</evidence>
<evidence type="ECO:0000256" key="3">
    <source>
        <dbReference type="ARBA" id="ARBA00022448"/>
    </source>
</evidence>
<dbReference type="GO" id="GO:0004197">
    <property type="term" value="F:cysteine-type endopeptidase activity"/>
    <property type="evidence" value="ECO:0007669"/>
    <property type="project" value="TreeGrafter"/>
</dbReference>
<evidence type="ECO:0000256" key="6">
    <source>
        <dbReference type="ARBA" id="ARBA00022801"/>
    </source>
</evidence>
<dbReference type="PANTHER" id="PTHR22624">
    <property type="entry name" value="CYSTEINE PROTEASE ATG4"/>
    <property type="match status" value="1"/>
</dbReference>
<dbReference type="InterPro" id="IPR046792">
    <property type="entry name" value="Peptidase_C54_cat"/>
</dbReference>
<name>A0AAN6DI69_PICAN</name>
<protein>
    <recommendedName>
        <fullName evidence="11">Cysteine protease</fullName>
        <ecNumber evidence="11">3.4.22.-</ecNumber>
    </recommendedName>
</protein>
<sequence>MASHSLNTLHTVFEYIWDRELPNDDFTNTLTVLGRTYAPGQPPHQERTPDLRTLFHKLKQDQAAETEASWPREFLGDVHTRVWLTYRSGFPLIRRAEDGPSPLSFGSLIRGTVDLATVTKGFTTDAGWGCMIRTSQSLLANSLLQLRLGRDWRYDRTRECPKHAEIVSWFVDIPTAPFSIHNFVEQGANCAGKKPGEWFGPSAAARSIQVLCEANYDKIGLKVYFTASGDIYEDELFELAQEGAELRPVLILAGIRLGVKNVNPLYWDFLKKTLSWPQSVGIAGGRPSSSHYFFGFQGDYLFYLDPHVPQKALLIASEAPHESPDPNHYVEVESGLDLDSVHTNKIRKLHLDQMDPSMLVGLLVENRASYDALKRDISTHDQSSRFLNVYDSRPVLAAKSSGGLEESEFVDLGVLSMNEYDAIDDCDESGDTGVCNALLRKERAFSHPVLVAMDPEEPEEPEEIDASIHFDKDASILEKDPDRANETFEEIHVSETESRFEPDEPVVVSHDSAAVL</sequence>
<evidence type="ECO:0000256" key="7">
    <source>
        <dbReference type="ARBA" id="ARBA00022807"/>
    </source>
</evidence>
<feature type="compositionally biased region" description="Basic and acidic residues" evidence="12">
    <location>
        <begin position="492"/>
        <end position="502"/>
    </location>
</feature>
<evidence type="ECO:0000313" key="14">
    <source>
        <dbReference type="EMBL" id="KAG7819694.1"/>
    </source>
</evidence>
<keyword evidence="11" id="KW-0539">Nucleus</keyword>
<dbReference type="GO" id="GO:0016485">
    <property type="term" value="P:protein processing"/>
    <property type="evidence" value="ECO:0007669"/>
    <property type="project" value="TreeGrafter"/>
</dbReference>
<dbReference type="GO" id="GO:0000423">
    <property type="term" value="P:mitophagy"/>
    <property type="evidence" value="ECO:0007669"/>
    <property type="project" value="TreeGrafter"/>
</dbReference>
<keyword evidence="9" id="KW-0072">Autophagy</keyword>
<evidence type="ECO:0000256" key="11">
    <source>
        <dbReference type="RuleBase" id="RU363115"/>
    </source>
</evidence>
<dbReference type="GO" id="GO:0019786">
    <property type="term" value="F:protein-phosphatidylethanolamide deconjugating activity"/>
    <property type="evidence" value="ECO:0007669"/>
    <property type="project" value="InterPro"/>
</dbReference>
<evidence type="ECO:0000313" key="15">
    <source>
        <dbReference type="Proteomes" id="UP001196530"/>
    </source>
</evidence>
<evidence type="ECO:0000256" key="9">
    <source>
        <dbReference type="ARBA" id="ARBA00023006"/>
    </source>
</evidence>
<comment type="function">
    <text evidence="11">Required for selective autophagic degradation of the nucleus (nucleophagy) as well as for mitophagy which contributes to regulate mitochondrial quantity and quality by eliminating the mitochondria to a basal level to fulfill cellular energy requirements and preventing excess ROS production.</text>
</comment>
<evidence type="ECO:0000256" key="2">
    <source>
        <dbReference type="ARBA" id="ARBA00010958"/>
    </source>
</evidence>
<reference evidence="14" key="1">
    <citation type="journal article" date="2021" name="G3 (Bethesda)">
        <title>Genomic diversity, chromosomal rearrangements, and interspecies hybridization in the ogataea polymorpha species complex.</title>
        <authorList>
            <person name="Hanson S.J."/>
            <person name="Cinneide E.O."/>
            <person name="Salzberg L.I."/>
            <person name="Wolfe K.H."/>
            <person name="McGowan J."/>
            <person name="Fitzpatrick D.A."/>
            <person name="Matlin K."/>
        </authorList>
    </citation>
    <scope>NUCLEOTIDE SEQUENCE</scope>
    <source>
        <strain evidence="14">61-244</strain>
    </source>
</reference>
<dbReference type="SUPFAM" id="SSF54001">
    <property type="entry name" value="Cysteine proteinases"/>
    <property type="match status" value="1"/>
</dbReference>
<dbReference type="GO" id="GO:0035973">
    <property type="term" value="P:aggrephagy"/>
    <property type="evidence" value="ECO:0007669"/>
    <property type="project" value="TreeGrafter"/>
</dbReference>
<dbReference type="Pfam" id="PF03416">
    <property type="entry name" value="Peptidase_C54"/>
    <property type="match status" value="1"/>
</dbReference>
<evidence type="ECO:0000256" key="8">
    <source>
        <dbReference type="ARBA" id="ARBA00022927"/>
    </source>
</evidence>
<gene>
    <name evidence="14" type="ORF">KL928_002368</name>
</gene>
<comment type="similarity">
    <text evidence="2 11">Belongs to the peptidase C54 family.</text>
</comment>
<dbReference type="EMBL" id="JAHLUX010000004">
    <property type="protein sequence ID" value="KAG7819694.1"/>
    <property type="molecule type" value="Genomic_DNA"/>
</dbReference>
<keyword evidence="5 11" id="KW-0645">Protease</keyword>
<evidence type="ECO:0000256" key="10">
    <source>
        <dbReference type="ARBA" id="ARBA00029362"/>
    </source>
</evidence>
<organism evidence="14 15">
    <name type="scientific">Pichia angusta</name>
    <name type="common">Yeast</name>
    <name type="synonym">Hansenula polymorpha</name>
    <dbReference type="NCBI Taxonomy" id="870730"/>
    <lineage>
        <taxon>Eukaryota</taxon>
        <taxon>Fungi</taxon>
        <taxon>Dikarya</taxon>
        <taxon>Ascomycota</taxon>
        <taxon>Saccharomycotina</taxon>
        <taxon>Pichiomycetes</taxon>
        <taxon>Pichiales</taxon>
        <taxon>Pichiaceae</taxon>
        <taxon>Ogataea</taxon>
    </lineage>
</organism>
<evidence type="ECO:0000256" key="12">
    <source>
        <dbReference type="SAM" id="MobiDB-lite"/>
    </source>
</evidence>
<dbReference type="GO" id="GO:0000045">
    <property type="term" value="P:autophagosome assembly"/>
    <property type="evidence" value="ECO:0007669"/>
    <property type="project" value="TreeGrafter"/>
</dbReference>
<dbReference type="GO" id="GO:0015031">
    <property type="term" value="P:protein transport"/>
    <property type="evidence" value="ECO:0007669"/>
    <property type="project" value="UniProtKB-KW"/>
</dbReference>
<dbReference type="PANTHER" id="PTHR22624:SF49">
    <property type="entry name" value="CYSTEINE PROTEASE"/>
    <property type="match status" value="1"/>
</dbReference>
<comment type="caution">
    <text evidence="14">The sequence shown here is derived from an EMBL/GenBank/DDBJ whole genome shotgun (WGS) entry which is preliminary data.</text>
</comment>
<dbReference type="RefSeq" id="XP_043060573.1">
    <property type="nucleotide sequence ID" value="XM_043202836.1"/>
</dbReference>
<dbReference type="InterPro" id="IPR038765">
    <property type="entry name" value="Papain-like_cys_pep_sf"/>
</dbReference>
<dbReference type="GeneID" id="66126419"/>
<dbReference type="EC" id="3.4.22.-" evidence="11"/>
<dbReference type="AlphaFoldDB" id="A0AAN6DI69"/>
<evidence type="ECO:0000259" key="13">
    <source>
        <dbReference type="Pfam" id="PF03416"/>
    </source>
</evidence>
<keyword evidence="6 11" id="KW-0378">Hydrolase</keyword>
<keyword evidence="3" id="KW-0813">Transport</keyword>
<dbReference type="GO" id="GO:0000407">
    <property type="term" value="C:phagophore assembly site"/>
    <property type="evidence" value="ECO:0007669"/>
    <property type="project" value="UniProtKB-SubCell"/>
</dbReference>
<dbReference type="GO" id="GO:0034727">
    <property type="term" value="P:piecemeal microautophagy of the nucleus"/>
    <property type="evidence" value="ECO:0007669"/>
    <property type="project" value="TreeGrafter"/>
</dbReference>
<comment type="subcellular location">
    <subcellularLocation>
        <location evidence="11">Nucleus</location>
    </subcellularLocation>
    <subcellularLocation>
        <location evidence="11">Cytoplasm</location>
    </subcellularLocation>
    <subcellularLocation>
        <location evidence="1">Preautophagosomal structure</location>
    </subcellularLocation>
</comment>
<dbReference type="GO" id="GO:0005634">
    <property type="term" value="C:nucleus"/>
    <property type="evidence" value="ECO:0007669"/>
    <property type="project" value="UniProtKB-SubCell"/>
</dbReference>
<evidence type="ECO:0000256" key="1">
    <source>
        <dbReference type="ARBA" id="ARBA00004329"/>
    </source>
</evidence>
<feature type="domain" description="Peptidase C54 catalytic" evidence="13">
    <location>
        <begin position="72"/>
        <end position="375"/>
    </location>
</feature>
<accession>A0AAN6DI69</accession>
<dbReference type="Proteomes" id="UP001196530">
    <property type="component" value="Unassembled WGS sequence"/>
</dbReference>
<feature type="region of interest" description="Disordered" evidence="12">
    <location>
        <begin position="492"/>
        <end position="516"/>
    </location>
</feature>
<keyword evidence="8" id="KW-0653">Protein transport</keyword>
<dbReference type="InterPro" id="IPR005078">
    <property type="entry name" value="Peptidase_C54"/>
</dbReference>
<comment type="catalytic activity">
    <reaction evidence="10">
        <text>[protein]-C-terminal L-amino acid-glycyl-phosphatidylethanolamide + H2O = [protein]-C-terminal L-amino acid-glycine + a 1,2-diacyl-sn-glycero-3-phosphoethanolamine</text>
        <dbReference type="Rhea" id="RHEA:67548"/>
        <dbReference type="Rhea" id="RHEA-COMP:17323"/>
        <dbReference type="Rhea" id="RHEA-COMP:17324"/>
        <dbReference type="ChEBI" id="CHEBI:15377"/>
        <dbReference type="ChEBI" id="CHEBI:64612"/>
        <dbReference type="ChEBI" id="CHEBI:172940"/>
        <dbReference type="ChEBI" id="CHEBI:172941"/>
    </reaction>
    <physiologicalReaction direction="left-to-right" evidence="10">
        <dbReference type="Rhea" id="RHEA:67549"/>
    </physiologicalReaction>
</comment>
<proteinExistence type="inferred from homology"/>
<keyword evidence="7" id="KW-0788">Thiol protease</keyword>
<keyword evidence="4 11" id="KW-0963">Cytoplasm</keyword>